<gene>
    <name evidence="1" type="ORF">RM519_04645</name>
</gene>
<reference evidence="1 2" key="1">
    <citation type="submission" date="2023-09" db="EMBL/GenBank/DDBJ databases">
        <authorList>
            <person name="Rey-Velasco X."/>
        </authorList>
    </citation>
    <scope>NUCLEOTIDE SEQUENCE [LARGE SCALE GENOMIC DNA]</scope>
    <source>
        <strain evidence="1 2">P050</strain>
    </source>
</reference>
<dbReference type="EMBL" id="JAVRHV010000001">
    <property type="protein sequence ID" value="MDT0552525.1"/>
    <property type="molecule type" value="Genomic_DNA"/>
</dbReference>
<protein>
    <submittedName>
        <fullName evidence="1">DUF1800 domain-containing protein</fullName>
    </submittedName>
</protein>
<dbReference type="InterPro" id="IPR014917">
    <property type="entry name" value="DUF1800"/>
</dbReference>
<sequence length="459" mass="54079">MKTNELRHLYWRIGFGINPTELVALSSKSKKEIVKSLFDNASKDSALTIDTSDLVSFYKSNRGKMSREDRMKAQKMSRKKVQEYNNAWFQRLYNSDQLLNERMHLFWTNHFVCRDQNILHYQKYNNTMRHYALGNFGDFVKAISKEASMLKYLNNKQNVKEKPNENFGRELMELFTLGIDNYSEKDIKEAARAFTGWNHDFRGNFVLRDKKHDFGKKEFLGESGAFGGEEIIDVILAQKQCARYICSKVYKEFVNPEIDEKNLEEITELFYHDYDIKKLMRYIFMSDWFYDKRNMGVKIKSPVELIVGLHRLVPFQFEQSNGVLFFQKELGQVLTNPPNVAGWKGGTSWIDSNTMLVRLKLPSMLLNNSVIALEEKGDLEESYEMYYKRMNNRKKYIKVTANWNNFNEEFHSVLESEMPRFLLNGELSSSAQELISNLEINNKRDYCIQLMSLPEYQMS</sequence>
<comment type="caution">
    <text evidence="1">The sequence shown here is derived from an EMBL/GenBank/DDBJ whole genome shotgun (WGS) entry which is preliminary data.</text>
</comment>
<dbReference type="Pfam" id="PF08811">
    <property type="entry name" value="DUF1800"/>
    <property type="match status" value="1"/>
</dbReference>
<accession>A0ABU2Y405</accession>
<dbReference type="RefSeq" id="WP_311592398.1">
    <property type="nucleotide sequence ID" value="NZ_JAVRHV010000001.1"/>
</dbReference>
<name>A0ABU2Y405_9FLAO</name>
<proteinExistence type="predicted"/>
<organism evidence="1 2">
    <name type="scientific">Urechidicola vernalis</name>
    <dbReference type="NCBI Taxonomy" id="3075600"/>
    <lineage>
        <taxon>Bacteria</taxon>
        <taxon>Pseudomonadati</taxon>
        <taxon>Bacteroidota</taxon>
        <taxon>Flavobacteriia</taxon>
        <taxon>Flavobacteriales</taxon>
        <taxon>Flavobacteriaceae</taxon>
        <taxon>Urechidicola</taxon>
    </lineage>
</organism>
<evidence type="ECO:0000313" key="2">
    <source>
        <dbReference type="Proteomes" id="UP001252186"/>
    </source>
</evidence>
<keyword evidence="2" id="KW-1185">Reference proteome</keyword>
<dbReference type="Proteomes" id="UP001252186">
    <property type="component" value="Unassembled WGS sequence"/>
</dbReference>
<evidence type="ECO:0000313" key="1">
    <source>
        <dbReference type="EMBL" id="MDT0552525.1"/>
    </source>
</evidence>